<name>A0A967B942_9MICO</name>
<comment type="caution">
    <text evidence="1">The sequence shown here is derived from an EMBL/GenBank/DDBJ whole genome shotgun (WGS) entry which is preliminary data.</text>
</comment>
<sequence>MIEYLMVFPQRDDAEAVADELREDDLAQVRVVRDALAGEDDSEDHDWAVHVRVDTIEDPSSAPARALSDRFEAMATERGGWLDADPSAAG</sequence>
<evidence type="ECO:0000313" key="2">
    <source>
        <dbReference type="Proteomes" id="UP000744769"/>
    </source>
</evidence>
<keyword evidence="2" id="KW-1185">Reference proteome</keyword>
<reference evidence="1" key="1">
    <citation type="submission" date="2020-03" db="EMBL/GenBank/DDBJ databases">
        <title>Draft sequencing of Calidifontibacter sp. DB0510.</title>
        <authorList>
            <person name="Kim D.-U."/>
        </authorList>
    </citation>
    <scope>NUCLEOTIDE SEQUENCE</scope>
    <source>
        <strain evidence="1">DB0510</strain>
    </source>
</reference>
<accession>A0A967B942</accession>
<dbReference type="Proteomes" id="UP000744769">
    <property type="component" value="Unassembled WGS sequence"/>
</dbReference>
<organism evidence="1 2">
    <name type="scientific">Metallococcus carri</name>
    <dbReference type="NCBI Taxonomy" id="1656884"/>
    <lineage>
        <taxon>Bacteria</taxon>
        <taxon>Bacillati</taxon>
        <taxon>Actinomycetota</taxon>
        <taxon>Actinomycetes</taxon>
        <taxon>Micrococcales</taxon>
        <taxon>Dermacoccaceae</taxon>
        <taxon>Metallococcus</taxon>
    </lineage>
</organism>
<dbReference type="AlphaFoldDB" id="A0A967B942"/>
<gene>
    <name evidence="1" type="ORF">G9U51_15125</name>
</gene>
<dbReference type="RefSeq" id="WP_166198030.1">
    <property type="nucleotide sequence ID" value="NZ_JAAOIV010000012.1"/>
</dbReference>
<dbReference type="EMBL" id="JAAOIV010000012">
    <property type="protein sequence ID" value="NHN57101.1"/>
    <property type="molecule type" value="Genomic_DNA"/>
</dbReference>
<protein>
    <submittedName>
        <fullName evidence="1">Uncharacterized protein</fullName>
    </submittedName>
</protein>
<proteinExistence type="predicted"/>
<evidence type="ECO:0000313" key="1">
    <source>
        <dbReference type="EMBL" id="NHN57101.1"/>
    </source>
</evidence>